<keyword evidence="1" id="KW-0812">Transmembrane</keyword>
<sequence>MDNLLLLVHIDRSHSINSTAFRNDHTILLVVVGFEMAMSVCVVLFHPIFRYVVMKSRVVHRNGRLQLCTAGSVYSIGVLSRFYLFYCQYTGIPDEEIVYIHLAAGVTRDFSKTLAVFILTESFNRATVITNEYLK</sequence>
<accession>A0AAV5TGC0</accession>
<evidence type="ECO:0000313" key="3">
    <source>
        <dbReference type="Proteomes" id="UP001432027"/>
    </source>
</evidence>
<protein>
    <recommendedName>
        <fullName evidence="4">G protein-coupled receptor</fullName>
    </recommendedName>
</protein>
<dbReference type="AlphaFoldDB" id="A0AAV5TGC0"/>
<evidence type="ECO:0000313" key="2">
    <source>
        <dbReference type="EMBL" id="GMS92760.1"/>
    </source>
</evidence>
<dbReference type="PANTHER" id="PTHR47521:SF7">
    <property type="entry name" value="SERPENTINE RECEPTOR CLASS EPSILON-6"/>
    <property type="match status" value="1"/>
</dbReference>
<feature type="transmembrane region" description="Helical" evidence="1">
    <location>
        <begin position="27"/>
        <end position="53"/>
    </location>
</feature>
<dbReference type="PANTHER" id="PTHR47521">
    <property type="entry name" value="SERPENTINE RECEPTOR, CLASS E (EPSILON)-RELATED"/>
    <property type="match status" value="1"/>
</dbReference>
<keyword evidence="3" id="KW-1185">Reference proteome</keyword>
<evidence type="ECO:0008006" key="4">
    <source>
        <dbReference type="Google" id="ProtNLM"/>
    </source>
</evidence>
<proteinExistence type="predicted"/>
<comment type="caution">
    <text evidence="2">The sequence shown here is derived from an EMBL/GenBank/DDBJ whole genome shotgun (WGS) entry which is preliminary data.</text>
</comment>
<dbReference type="Proteomes" id="UP001432027">
    <property type="component" value="Unassembled WGS sequence"/>
</dbReference>
<feature type="non-terminal residue" evidence="2">
    <location>
        <position position="135"/>
    </location>
</feature>
<dbReference type="EMBL" id="BTSX01000004">
    <property type="protein sequence ID" value="GMS92760.1"/>
    <property type="molecule type" value="Genomic_DNA"/>
</dbReference>
<organism evidence="2 3">
    <name type="scientific">Pristionchus entomophagus</name>
    <dbReference type="NCBI Taxonomy" id="358040"/>
    <lineage>
        <taxon>Eukaryota</taxon>
        <taxon>Metazoa</taxon>
        <taxon>Ecdysozoa</taxon>
        <taxon>Nematoda</taxon>
        <taxon>Chromadorea</taxon>
        <taxon>Rhabditida</taxon>
        <taxon>Rhabditina</taxon>
        <taxon>Diplogasteromorpha</taxon>
        <taxon>Diplogasteroidea</taxon>
        <taxon>Neodiplogasteridae</taxon>
        <taxon>Pristionchus</taxon>
    </lineage>
</organism>
<keyword evidence="1" id="KW-0472">Membrane</keyword>
<gene>
    <name evidence="2" type="ORF">PENTCL1PPCAC_14935</name>
</gene>
<evidence type="ECO:0000256" key="1">
    <source>
        <dbReference type="SAM" id="Phobius"/>
    </source>
</evidence>
<name>A0AAV5TGC0_9BILA</name>
<feature type="transmembrane region" description="Helical" evidence="1">
    <location>
        <begin position="65"/>
        <end position="86"/>
    </location>
</feature>
<keyword evidence="1" id="KW-1133">Transmembrane helix</keyword>
<dbReference type="InterPro" id="IPR052860">
    <property type="entry name" value="NRL-GPCR1"/>
</dbReference>
<reference evidence="2" key="1">
    <citation type="submission" date="2023-10" db="EMBL/GenBank/DDBJ databases">
        <title>Genome assembly of Pristionchus species.</title>
        <authorList>
            <person name="Yoshida K."/>
            <person name="Sommer R.J."/>
        </authorList>
    </citation>
    <scope>NUCLEOTIDE SEQUENCE</scope>
    <source>
        <strain evidence="2">RS0144</strain>
    </source>
</reference>